<comment type="subunit">
    <text evidence="2">Homodimer.</text>
</comment>
<evidence type="ECO:0000313" key="7">
    <source>
        <dbReference type="Proteomes" id="UP000077856"/>
    </source>
</evidence>
<feature type="domain" description="FAD/NAD(P)-binding" evidence="5">
    <location>
        <begin position="4"/>
        <end position="283"/>
    </location>
</feature>
<sequence>MLLDCVIIGGGPSGLNASLVLGRARKKVILFDENKPRNAVTHESHGFITRDGIKPSEFKRIAREDLMNYPDITMENQRVTDIKKENDAFVVRAEDGRRFRSRKVLLATGLKDELPAIEGIHQFYGKTLFSCPFCDGWELRDRPLVLISEDNRAFHMAKMISNWSNNLAVCTNGNLIFSEEQKEILIRKQIRVFDDEIAALEGESGRLAKIKFRNGNELFRAGGFVTTGLTQAAPFAEVLGCKMNNMGGIETDTLGRTNIEGVYASGDNSILAPSQLIIAASEGSKAAIGIVHDLVNEDF</sequence>
<dbReference type="InterPro" id="IPR050097">
    <property type="entry name" value="Ferredoxin-NADP_redctase_2"/>
</dbReference>
<dbReference type="PRINTS" id="PR00368">
    <property type="entry name" value="FADPNR"/>
</dbReference>
<reference evidence="6 7" key="1">
    <citation type="submission" date="2016-04" db="EMBL/GenBank/DDBJ databases">
        <title>Complete genome sequence of Bacillus oceanisediminis strain 2691.</title>
        <authorList>
            <person name="Jeong H."/>
            <person name="Kim H.J."/>
            <person name="Lee D.-W."/>
        </authorList>
    </citation>
    <scope>NUCLEOTIDE SEQUENCE [LARGE SCALE GENOMIC DNA]</scope>
    <source>
        <strain evidence="6 7">2691</strain>
    </source>
</reference>
<evidence type="ECO:0000256" key="2">
    <source>
        <dbReference type="ARBA" id="ARBA00011738"/>
    </source>
</evidence>
<dbReference type="InterPro" id="IPR036188">
    <property type="entry name" value="FAD/NAD-bd_sf"/>
</dbReference>
<dbReference type="SUPFAM" id="SSF51905">
    <property type="entry name" value="FAD/NAD(P)-binding domain"/>
    <property type="match status" value="1"/>
</dbReference>
<proteinExistence type="predicted"/>
<evidence type="ECO:0000256" key="4">
    <source>
        <dbReference type="ARBA" id="ARBA00023002"/>
    </source>
</evidence>
<name>A0A160MAD7_9BACI</name>
<organism evidence="6 7">
    <name type="scientific">Cytobacillus oceanisediminis 2691</name>
    <dbReference type="NCBI Taxonomy" id="1196031"/>
    <lineage>
        <taxon>Bacteria</taxon>
        <taxon>Bacillati</taxon>
        <taxon>Bacillota</taxon>
        <taxon>Bacilli</taxon>
        <taxon>Bacillales</taxon>
        <taxon>Bacillaceae</taxon>
        <taxon>Cytobacillus</taxon>
    </lineage>
</organism>
<keyword evidence="4" id="KW-0560">Oxidoreductase</keyword>
<dbReference type="InterPro" id="IPR023753">
    <property type="entry name" value="FAD/NAD-binding_dom"/>
</dbReference>
<dbReference type="Gene3D" id="3.50.50.60">
    <property type="entry name" value="FAD/NAD(P)-binding domain"/>
    <property type="match status" value="2"/>
</dbReference>
<dbReference type="STRING" id="1196031.A361_11305"/>
<dbReference type="PANTHER" id="PTHR48105">
    <property type="entry name" value="THIOREDOXIN REDUCTASE 1-RELATED-RELATED"/>
    <property type="match status" value="1"/>
</dbReference>
<evidence type="ECO:0000256" key="1">
    <source>
        <dbReference type="ARBA" id="ARBA00001974"/>
    </source>
</evidence>
<comment type="cofactor">
    <cofactor evidence="1">
        <name>FAD</name>
        <dbReference type="ChEBI" id="CHEBI:57692"/>
    </cofactor>
</comment>
<dbReference type="Proteomes" id="UP000077856">
    <property type="component" value="Chromosome"/>
</dbReference>
<dbReference type="Pfam" id="PF07992">
    <property type="entry name" value="Pyr_redox_2"/>
    <property type="match status" value="1"/>
</dbReference>
<evidence type="ECO:0000256" key="3">
    <source>
        <dbReference type="ARBA" id="ARBA00022630"/>
    </source>
</evidence>
<dbReference type="eggNOG" id="COG0492">
    <property type="taxonomic scope" value="Bacteria"/>
</dbReference>
<keyword evidence="3" id="KW-0285">Flavoprotein</keyword>
<evidence type="ECO:0000259" key="5">
    <source>
        <dbReference type="Pfam" id="PF07992"/>
    </source>
</evidence>
<gene>
    <name evidence="6" type="ORF">A361_11305</name>
</gene>
<dbReference type="PRINTS" id="PR00469">
    <property type="entry name" value="PNDRDTASEII"/>
</dbReference>
<dbReference type="RefSeq" id="WP_009330479.1">
    <property type="nucleotide sequence ID" value="NZ_CP015506.1"/>
</dbReference>
<dbReference type="EMBL" id="CP015506">
    <property type="protein sequence ID" value="AND39702.1"/>
    <property type="molecule type" value="Genomic_DNA"/>
</dbReference>
<protein>
    <submittedName>
        <fullName evidence="6">Pyridine nucleotide-disulfide oxidoreductase</fullName>
    </submittedName>
</protein>
<evidence type="ECO:0000313" key="6">
    <source>
        <dbReference type="EMBL" id="AND39702.1"/>
    </source>
</evidence>
<dbReference type="KEGG" id="bon:A361_11305"/>
<dbReference type="GO" id="GO:0016491">
    <property type="term" value="F:oxidoreductase activity"/>
    <property type="evidence" value="ECO:0007669"/>
    <property type="project" value="UniProtKB-KW"/>
</dbReference>
<accession>A0A160MAD7</accession>
<dbReference type="AlphaFoldDB" id="A0A160MAD7"/>